<feature type="compositionally biased region" description="Low complexity" evidence="7">
    <location>
        <begin position="444"/>
        <end position="455"/>
    </location>
</feature>
<keyword evidence="4 8" id="KW-0812">Transmembrane</keyword>
<keyword evidence="3" id="KW-1003">Cell membrane</keyword>
<dbReference type="PANTHER" id="PTHR43045:SF1">
    <property type="entry name" value="SHIKIMATE TRANSPORTER"/>
    <property type="match status" value="1"/>
</dbReference>
<dbReference type="InterPro" id="IPR005829">
    <property type="entry name" value="Sugar_transporter_CS"/>
</dbReference>
<proteinExistence type="predicted"/>
<evidence type="ECO:0000256" key="1">
    <source>
        <dbReference type="ARBA" id="ARBA00004651"/>
    </source>
</evidence>
<feature type="transmembrane region" description="Helical" evidence="8">
    <location>
        <begin position="58"/>
        <end position="79"/>
    </location>
</feature>
<feature type="transmembrane region" description="Helical" evidence="8">
    <location>
        <begin position="335"/>
        <end position="360"/>
    </location>
</feature>
<dbReference type="SUPFAM" id="SSF103473">
    <property type="entry name" value="MFS general substrate transporter"/>
    <property type="match status" value="1"/>
</dbReference>
<accession>A0ABU2A2N3</accession>
<dbReference type="Pfam" id="PF00083">
    <property type="entry name" value="Sugar_tr"/>
    <property type="match status" value="1"/>
</dbReference>
<feature type="transmembrane region" description="Helical" evidence="8">
    <location>
        <begin position="400"/>
        <end position="420"/>
    </location>
</feature>
<dbReference type="Proteomes" id="UP001180840">
    <property type="component" value="Unassembled WGS sequence"/>
</dbReference>
<organism evidence="10 11">
    <name type="scientific">Corynebacterium guangdongense</name>
    <dbReference type="NCBI Taxonomy" id="1783348"/>
    <lineage>
        <taxon>Bacteria</taxon>
        <taxon>Bacillati</taxon>
        <taxon>Actinomycetota</taxon>
        <taxon>Actinomycetes</taxon>
        <taxon>Mycobacteriales</taxon>
        <taxon>Corynebacteriaceae</taxon>
        <taxon>Corynebacterium</taxon>
    </lineage>
</organism>
<feature type="transmembrane region" description="Helical" evidence="8">
    <location>
        <begin position="244"/>
        <end position="266"/>
    </location>
</feature>
<dbReference type="PROSITE" id="PS00217">
    <property type="entry name" value="SUGAR_TRANSPORT_2"/>
    <property type="match status" value="1"/>
</dbReference>
<feature type="transmembrane region" description="Helical" evidence="8">
    <location>
        <begin position="91"/>
        <end position="112"/>
    </location>
</feature>
<comment type="caution">
    <text evidence="10">The sequence shown here is derived from an EMBL/GenBank/DDBJ whole genome shotgun (WGS) entry which is preliminary data.</text>
</comment>
<gene>
    <name evidence="10" type="ORF">J2S39_002559</name>
</gene>
<feature type="transmembrane region" description="Helical" evidence="8">
    <location>
        <begin position="278"/>
        <end position="297"/>
    </location>
</feature>
<evidence type="ECO:0000256" key="8">
    <source>
        <dbReference type="SAM" id="Phobius"/>
    </source>
</evidence>
<evidence type="ECO:0000313" key="10">
    <source>
        <dbReference type="EMBL" id="MDR7330883.1"/>
    </source>
</evidence>
<feature type="transmembrane region" description="Helical" evidence="8">
    <location>
        <begin position="118"/>
        <end position="139"/>
    </location>
</feature>
<comment type="subcellular location">
    <subcellularLocation>
        <location evidence="1">Cell membrane</location>
        <topology evidence="1">Multi-pass membrane protein</topology>
    </subcellularLocation>
</comment>
<dbReference type="PANTHER" id="PTHR43045">
    <property type="entry name" value="SHIKIMATE TRANSPORTER"/>
    <property type="match status" value="1"/>
</dbReference>
<evidence type="ECO:0000256" key="3">
    <source>
        <dbReference type="ARBA" id="ARBA00022475"/>
    </source>
</evidence>
<dbReference type="InterPro" id="IPR036259">
    <property type="entry name" value="MFS_trans_sf"/>
</dbReference>
<dbReference type="Gene3D" id="1.20.1250.20">
    <property type="entry name" value="MFS general substrate transporter like domains"/>
    <property type="match status" value="2"/>
</dbReference>
<keyword evidence="5 8" id="KW-1133">Transmembrane helix</keyword>
<evidence type="ECO:0000256" key="6">
    <source>
        <dbReference type="ARBA" id="ARBA00023136"/>
    </source>
</evidence>
<evidence type="ECO:0000256" key="7">
    <source>
        <dbReference type="SAM" id="MobiDB-lite"/>
    </source>
</evidence>
<dbReference type="Pfam" id="PF07690">
    <property type="entry name" value="MFS_1"/>
    <property type="match status" value="1"/>
</dbReference>
<protein>
    <submittedName>
        <fullName evidence="10">MFS family permease</fullName>
    </submittedName>
</protein>
<dbReference type="PROSITE" id="PS50850">
    <property type="entry name" value="MFS"/>
    <property type="match status" value="1"/>
</dbReference>
<keyword evidence="2" id="KW-0813">Transport</keyword>
<reference evidence="10" key="1">
    <citation type="submission" date="2023-07" db="EMBL/GenBank/DDBJ databases">
        <title>Sequencing the genomes of 1000 actinobacteria strains.</title>
        <authorList>
            <person name="Klenk H.-P."/>
        </authorList>
    </citation>
    <scope>NUCLEOTIDE SEQUENCE</scope>
    <source>
        <strain evidence="10">DSM 107476</strain>
    </source>
</reference>
<dbReference type="RefSeq" id="WP_290197044.1">
    <property type="nucleotide sequence ID" value="NZ_CP047654.1"/>
</dbReference>
<evidence type="ECO:0000256" key="4">
    <source>
        <dbReference type="ARBA" id="ARBA00022692"/>
    </source>
</evidence>
<feature type="region of interest" description="Disordered" evidence="7">
    <location>
        <begin position="442"/>
        <end position="463"/>
    </location>
</feature>
<feature type="transmembrane region" description="Helical" evidence="8">
    <location>
        <begin position="372"/>
        <end position="394"/>
    </location>
</feature>
<feature type="domain" description="Major facilitator superfamily (MFS) profile" evidence="9">
    <location>
        <begin position="19"/>
        <end position="427"/>
    </location>
</feature>
<evidence type="ECO:0000313" key="11">
    <source>
        <dbReference type="Proteomes" id="UP001180840"/>
    </source>
</evidence>
<feature type="transmembrane region" description="Helical" evidence="8">
    <location>
        <begin position="160"/>
        <end position="179"/>
    </location>
</feature>
<dbReference type="InterPro" id="IPR005828">
    <property type="entry name" value="MFS_sugar_transport-like"/>
</dbReference>
<feature type="transmembrane region" description="Helical" evidence="8">
    <location>
        <begin position="21"/>
        <end position="38"/>
    </location>
</feature>
<dbReference type="InterPro" id="IPR011701">
    <property type="entry name" value="MFS"/>
</dbReference>
<evidence type="ECO:0000259" key="9">
    <source>
        <dbReference type="PROSITE" id="PS50850"/>
    </source>
</evidence>
<name>A0ABU2A2N3_9CORY</name>
<feature type="transmembrane region" description="Helical" evidence="8">
    <location>
        <begin position="191"/>
        <end position="209"/>
    </location>
</feature>
<feature type="transmembrane region" description="Helical" evidence="8">
    <location>
        <begin position="309"/>
        <end position="329"/>
    </location>
</feature>
<keyword evidence="6 8" id="KW-0472">Membrane</keyword>
<dbReference type="InterPro" id="IPR020846">
    <property type="entry name" value="MFS_dom"/>
</dbReference>
<dbReference type="EMBL" id="JAVDXZ010000001">
    <property type="protein sequence ID" value="MDR7330883.1"/>
    <property type="molecule type" value="Genomic_DNA"/>
</dbReference>
<dbReference type="CDD" id="cd17369">
    <property type="entry name" value="MFS_ShiA_like"/>
    <property type="match status" value="1"/>
</dbReference>
<evidence type="ECO:0000256" key="2">
    <source>
        <dbReference type="ARBA" id="ARBA00022448"/>
    </source>
</evidence>
<sequence length="463" mass="49420">MATTTPKSKNGKGSQSFRSSLAGFFGSALEYYDMYIYASASALVFSQLFFPDAETTGLLLSLGTYGVAYLARPLGGFLAGHVGDVFGRRNVMLATLLVMGLATFAIGCLPSYNSIGIWAPIILVLLRLVQGLSVGGELAGATSLTMEHAPEGRRGFLTSWLIQGIWAGYIIATLAFLAIQTLPQETIMDWGWRIPFWGSALIVILGLYIRTQIQEPEVFEDSKAEARQAATPISVLFKHQKADVVRVIFASFLLVISTTVPVYGLTYGVNVVGMDASTILWSTILAYAVALATQPAFGILSDKIGRKPVMIAGNLVGGASAWYFFWSLYNADVTGIMIGMVVTISVGFAAVHANYAVFFAEMFDVKVRMSGMAIGLQLGIIVTGFSPMIIQALTQRYDGAWWPAALVTTIACVISSVAIATGRETHKVPLAQLGKKIVIDESGDSSAADQSPAAAEMVPSPTA</sequence>
<evidence type="ECO:0000256" key="5">
    <source>
        <dbReference type="ARBA" id="ARBA00022989"/>
    </source>
</evidence>
<keyword evidence="11" id="KW-1185">Reference proteome</keyword>